<dbReference type="RefSeq" id="XP_018069298.1">
    <property type="nucleotide sequence ID" value="XM_018205195.1"/>
</dbReference>
<protein>
    <submittedName>
        <fullName evidence="1">Uncharacterized protein</fullName>
    </submittedName>
</protein>
<dbReference type="InParanoid" id="A0A194X427"/>
<name>A0A194X427_MOLSC</name>
<dbReference type="OrthoDB" id="10671631at2759"/>
<sequence length="354" mass="40465">MGASTDEGSAAVSYLGLLTCHKNDIRCPDECSKSDCGREMRLYFNGNNSTPETLLAGLMRLPVHIRHDIYDLVVHSDAPIKHPTMWLNSSQALVAPDIPAYRADPRLPLVPTLENKGGDWDPDKICCWAFCRSQGFAEALHKLGKTGNQSATRCLEDFLILVGERTVVELDNYNFIWKQSSSGWINSFEWFRSLKPYHIFLRHLSVEYENQIEFDYSKGRWVNSTIGYIAQCRYIQSALPNLKSVIFWFQLTREQLNGAIYHARQEPWFEASKLIDAEKVDVKLVIDPDFGQGERLTRSSEWDRGFLRRGLSSVVDEEGASMLQKILSAKRIRTLTDDLDDFDLESLWNDESLA</sequence>
<keyword evidence="2" id="KW-1185">Reference proteome</keyword>
<evidence type="ECO:0000313" key="2">
    <source>
        <dbReference type="Proteomes" id="UP000070700"/>
    </source>
</evidence>
<dbReference type="Proteomes" id="UP000070700">
    <property type="component" value="Unassembled WGS sequence"/>
</dbReference>
<dbReference type="AlphaFoldDB" id="A0A194X427"/>
<dbReference type="EMBL" id="KQ947419">
    <property type="protein sequence ID" value="KUJ14943.1"/>
    <property type="molecule type" value="Genomic_DNA"/>
</dbReference>
<gene>
    <name evidence="1" type="ORF">LY89DRAFT_125925</name>
</gene>
<evidence type="ECO:0000313" key="1">
    <source>
        <dbReference type="EMBL" id="KUJ14943.1"/>
    </source>
</evidence>
<dbReference type="KEGG" id="psco:LY89DRAFT_125925"/>
<accession>A0A194X427</accession>
<proteinExistence type="predicted"/>
<organism evidence="1 2">
    <name type="scientific">Mollisia scopiformis</name>
    <name type="common">Conifer needle endophyte fungus</name>
    <name type="synonym">Phialocephala scopiformis</name>
    <dbReference type="NCBI Taxonomy" id="149040"/>
    <lineage>
        <taxon>Eukaryota</taxon>
        <taxon>Fungi</taxon>
        <taxon>Dikarya</taxon>
        <taxon>Ascomycota</taxon>
        <taxon>Pezizomycotina</taxon>
        <taxon>Leotiomycetes</taxon>
        <taxon>Helotiales</taxon>
        <taxon>Mollisiaceae</taxon>
        <taxon>Mollisia</taxon>
    </lineage>
</organism>
<reference evidence="1 2" key="1">
    <citation type="submission" date="2015-10" db="EMBL/GenBank/DDBJ databases">
        <title>Full genome of DAOMC 229536 Phialocephala scopiformis, a fungal endophyte of spruce producing the potent anti-insectan compound rugulosin.</title>
        <authorList>
            <consortium name="DOE Joint Genome Institute"/>
            <person name="Walker A.K."/>
            <person name="Frasz S.L."/>
            <person name="Seifert K.A."/>
            <person name="Miller J.D."/>
            <person name="Mondo S.J."/>
            <person name="Labutti K."/>
            <person name="Lipzen A."/>
            <person name="Dockter R."/>
            <person name="Kennedy M."/>
            <person name="Grigoriev I.V."/>
            <person name="Spatafora J.W."/>
        </authorList>
    </citation>
    <scope>NUCLEOTIDE SEQUENCE [LARGE SCALE GENOMIC DNA]</scope>
    <source>
        <strain evidence="1 2">CBS 120377</strain>
    </source>
</reference>
<dbReference type="GeneID" id="28814921"/>